<feature type="compositionally biased region" description="Basic and acidic residues" evidence="1">
    <location>
        <begin position="85"/>
        <end position="95"/>
    </location>
</feature>
<name>C7YZL5_FUSV7</name>
<gene>
    <name evidence="2" type="ORF">NECHADRAFT_84070</name>
</gene>
<feature type="compositionally biased region" description="Basic and acidic residues" evidence="1">
    <location>
        <begin position="31"/>
        <end position="40"/>
    </location>
</feature>
<dbReference type="Proteomes" id="UP000005206">
    <property type="component" value="Chromosome 8"/>
</dbReference>
<dbReference type="KEGG" id="nhe:NECHADRAFT_84070"/>
<reference evidence="2 3" key="1">
    <citation type="journal article" date="2009" name="PLoS Genet.">
        <title>The genome of Nectria haematococca: contribution of supernumerary chromosomes to gene expansion.</title>
        <authorList>
            <person name="Coleman J.J."/>
            <person name="Rounsley S.D."/>
            <person name="Rodriguez-Carres M."/>
            <person name="Kuo A."/>
            <person name="Wasmann C.C."/>
            <person name="Grimwood J."/>
            <person name="Schmutz J."/>
            <person name="Taga M."/>
            <person name="White G.J."/>
            <person name="Zhou S."/>
            <person name="Schwartz D.C."/>
            <person name="Freitag M."/>
            <person name="Ma L.J."/>
            <person name="Danchin E.G."/>
            <person name="Henrissat B."/>
            <person name="Coutinho P.M."/>
            <person name="Nelson D.R."/>
            <person name="Straney D."/>
            <person name="Napoli C.A."/>
            <person name="Barker B.M."/>
            <person name="Gribskov M."/>
            <person name="Rep M."/>
            <person name="Kroken S."/>
            <person name="Molnar I."/>
            <person name="Rensing C."/>
            <person name="Kennell J.C."/>
            <person name="Zamora J."/>
            <person name="Farman M.L."/>
            <person name="Selker E.U."/>
            <person name="Salamov A."/>
            <person name="Shapiro H."/>
            <person name="Pangilinan J."/>
            <person name="Lindquist E."/>
            <person name="Lamers C."/>
            <person name="Grigoriev I.V."/>
            <person name="Geiser D.M."/>
            <person name="Covert S.F."/>
            <person name="Temporini E."/>
            <person name="Vanetten H.D."/>
        </authorList>
    </citation>
    <scope>NUCLEOTIDE SEQUENCE [LARGE SCALE GENOMIC DNA]</scope>
    <source>
        <strain evidence="3">ATCC MYA-4622 / CBS 123669 / FGSC 9596 / NRRL 45880 / 77-13-4</strain>
    </source>
</reference>
<feature type="compositionally biased region" description="Basic and acidic residues" evidence="1">
    <location>
        <begin position="56"/>
        <end position="77"/>
    </location>
</feature>
<dbReference type="RefSeq" id="XP_003048535.1">
    <property type="nucleotide sequence ID" value="XM_003048489.1"/>
</dbReference>
<proteinExistence type="predicted"/>
<sequence length="257" mass="28607">MAADEAPSDPDPTGDKTPPAIEEEEEEEEEKANPNKDHKGSMLPRFIYDTSSVTERLMRRADADANKDSARDGKTSKGIDPNNTKAKDSDREESNQKSNMFLAPPFTFAYWTASVDPFPQSAPRPGWAPFKSSILEFTPTMSSQVVSSNTTSGSPCKNNYKDRSSNNNDNYTSTKRKVFEQIAFRAFEGSRGSTAELQVINTQLMEDAQPSLDAQYHPFHHVQSQVDGFYCLNNRISCSSSKGEKNAEARPQHSSYL</sequence>
<feature type="compositionally biased region" description="Polar residues" evidence="1">
    <location>
        <begin position="145"/>
        <end position="157"/>
    </location>
</feature>
<dbReference type="GeneID" id="9667417"/>
<dbReference type="VEuPathDB" id="FungiDB:NECHADRAFT_84070"/>
<feature type="region of interest" description="Disordered" evidence="1">
    <location>
        <begin position="145"/>
        <end position="172"/>
    </location>
</feature>
<protein>
    <submittedName>
        <fullName evidence="2">Uncharacterized protein</fullName>
    </submittedName>
</protein>
<dbReference type="InParanoid" id="C7YZL5"/>
<dbReference type="AlphaFoldDB" id="C7YZL5"/>
<evidence type="ECO:0000313" key="3">
    <source>
        <dbReference type="Proteomes" id="UP000005206"/>
    </source>
</evidence>
<dbReference type="EMBL" id="GG698904">
    <property type="protein sequence ID" value="EEU42822.1"/>
    <property type="molecule type" value="Genomic_DNA"/>
</dbReference>
<keyword evidence="3" id="KW-1185">Reference proteome</keyword>
<dbReference type="OrthoDB" id="5098374at2759"/>
<feature type="compositionally biased region" description="Acidic residues" evidence="1">
    <location>
        <begin position="21"/>
        <end position="30"/>
    </location>
</feature>
<evidence type="ECO:0000313" key="2">
    <source>
        <dbReference type="EMBL" id="EEU42822.1"/>
    </source>
</evidence>
<organism evidence="2 3">
    <name type="scientific">Fusarium vanettenii (strain ATCC MYA-4622 / CBS 123669 / FGSC 9596 / NRRL 45880 / 77-13-4)</name>
    <name type="common">Fusarium solani subsp. pisi</name>
    <dbReference type="NCBI Taxonomy" id="660122"/>
    <lineage>
        <taxon>Eukaryota</taxon>
        <taxon>Fungi</taxon>
        <taxon>Dikarya</taxon>
        <taxon>Ascomycota</taxon>
        <taxon>Pezizomycotina</taxon>
        <taxon>Sordariomycetes</taxon>
        <taxon>Hypocreomycetidae</taxon>
        <taxon>Hypocreales</taxon>
        <taxon>Nectriaceae</taxon>
        <taxon>Fusarium</taxon>
        <taxon>Fusarium solani species complex</taxon>
        <taxon>Fusarium vanettenii</taxon>
    </lineage>
</organism>
<feature type="region of interest" description="Disordered" evidence="1">
    <location>
        <begin position="1"/>
        <end position="97"/>
    </location>
</feature>
<evidence type="ECO:0000256" key="1">
    <source>
        <dbReference type="SAM" id="MobiDB-lite"/>
    </source>
</evidence>
<dbReference type="HOGENOM" id="CLU_1082173_0_0_1"/>
<accession>C7YZL5</accession>